<reference evidence="1" key="1">
    <citation type="submission" date="2014-09" db="EMBL/GenBank/DDBJ databases">
        <authorList>
            <person name="Magalhaes I.L.F."/>
            <person name="Oliveira U."/>
            <person name="Santos F.R."/>
            <person name="Vidigal T.H.D.A."/>
            <person name="Brescovit A.D."/>
            <person name="Santos A.J."/>
        </authorList>
    </citation>
    <scope>NUCLEOTIDE SEQUENCE</scope>
    <source>
        <tissue evidence="1">Shoot tissue taken approximately 20 cm above the soil surface</tissue>
    </source>
</reference>
<dbReference type="PANTHER" id="PTHR10315">
    <property type="entry name" value="E3 UBIQUITIN PROTEIN LIGASE SIAH"/>
    <property type="match status" value="1"/>
</dbReference>
<dbReference type="EMBL" id="GBRH01167500">
    <property type="protein sequence ID" value="JAE30396.1"/>
    <property type="molecule type" value="Transcribed_RNA"/>
</dbReference>
<dbReference type="GO" id="GO:0061630">
    <property type="term" value="F:ubiquitin protein ligase activity"/>
    <property type="evidence" value="ECO:0007669"/>
    <property type="project" value="TreeGrafter"/>
</dbReference>
<dbReference type="AlphaFoldDB" id="A0A0A9H6B2"/>
<dbReference type="GO" id="GO:0005737">
    <property type="term" value="C:cytoplasm"/>
    <property type="evidence" value="ECO:0007669"/>
    <property type="project" value="TreeGrafter"/>
</dbReference>
<organism evidence="1">
    <name type="scientific">Arundo donax</name>
    <name type="common">Giant reed</name>
    <name type="synonym">Donax arundinaceus</name>
    <dbReference type="NCBI Taxonomy" id="35708"/>
    <lineage>
        <taxon>Eukaryota</taxon>
        <taxon>Viridiplantae</taxon>
        <taxon>Streptophyta</taxon>
        <taxon>Embryophyta</taxon>
        <taxon>Tracheophyta</taxon>
        <taxon>Spermatophyta</taxon>
        <taxon>Magnoliopsida</taxon>
        <taxon>Liliopsida</taxon>
        <taxon>Poales</taxon>
        <taxon>Poaceae</taxon>
        <taxon>PACMAD clade</taxon>
        <taxon>Arundinoideae</taxon>
        <taxon>Arundineae</taxon>
        <taxon>Arundo</taxon>
    </lineage>
</organism>
<dbReference type="InterPro" id="IPR052088">
    <property type="entry name" value="E3_ubiquitin-ligase_SINA"/>
</dbReference>
<proteinExistence type="predicted"/>
<dbReference type="PANTHER" id="PTHR10315:SF165">
    <property type="entry name" value="RING-TYPE E3 UBIQUITIN TRANSFERASE"/>
    <property type="match status" value="1"/>
</dbReference>
<evidence type="ECO:0008006" key="2">
    <source>
        <dbReference type="Google" id="ProtNLM"/>
    </source>
</evidence>
<accession>A0A0A9H6B2</accession>
<name>A0A0A9H6B2_ARUDO</name>
<evidence type="ECO:0000313" key="1">
    <source>
        <dbReference type="EMBL" id="JAE30396.1"/>
    </source>
</evidence>
<sequence>MTCPQMPCFCPETGCSFIGSTGMLLEHFIADHHWPSTNVKYGWCFNTDVQEGIHVLSGEDGHLFLLNVMAEPFGCVVSVFCVQPHDTEPKFRCAMSFSYWKNDLFNSQSSEFEVPSTTLTDGIPRNCILFIVPKFYLEKDSKICVTMKQSLKNLMPSVPTGGTTNLFGIPS</sequence>
<reference evidence="1" key="2">
    <citation type="journal article" date="2015" name="Data Brief">
        <title>Shoot transcriptome of the giant reed, Arundo donax.</title>
        <authorList>
            <person name="Barrero R.A."/>
            <person name="Guerrero F.D."/>
            <person name="Moolhuijzen P."/>
            <person name="Goolsby J.A."/>
            <person name="Tidwell J."/>
            <person name="Bellgard S.E."/>
            <person name="Bellgard M.I."/>
        </authorList>
    </citation>
    <scope>NUCLEOTIDE SEQUENCE</scope>
    <source>
        <tissue evidence="1">Shoot tissue taken approximately 20 cm above the soil surface</tissue>
    </source>
</reference>
<dbReference type="SUPFAM" id="SSF49599">
    <property type="entry name" value="TRAF domain-like"/>
    <property type="match status" value="1"/>
</dbReference>
<protein>
    <recommendedName>
        <fullName evidence="2">SIAH-type domain-containing protein</fullName>
    </recommendedName>
</protein>